<dbReference type="AlphaFoldDB" id="A0A521B290"/>
<feature type="domain" description="HTH marR-type" evidence="1">
    <location>
        <begin position="23"/>
        <end position="154"/>
    </location>
</feature>
<dbReference type="GO" id="GO:0003677">
    <property type="term" value="F:DNA binding"/>
    <property type="evidence" value="ECO:0007669"/>
    <property type="project" value="UniProtKB-KW"/>
</dbReference>
<gene>
    <name evidence="2" type="ORF">SAMN06265173_10218</name>
</gene>
<evidence type="ECO:0000259" key="1">
    <source>
        <dbReference type="PROSITE" id="PS50995"/>
    </source>
</evidence>
<name>A0A521B290_9RHOB</name>
<sequence>MNDDSVRGDGAVQPVFDLTQFTPYKLALAAQLLSEALARQYRQRFGISIPDWRVLVHLSHSGGASVRDIETSVVMEKSKVSRAASRLEGRGLVAKRPHPEDKRLVHLSLTPEGQALVAEIQPLALTLQAQIEADLGAGFADFAKALDLLADKYNLQGG</sequence>
<dbReference type="Proteomes" id="UP000316030">
    <property type="component" value="Unassembled WGS sequence"/>
</dbReference>
<dbReference type="InterPro" id="IPR039422">
    <property type="entry name" value="MarR/SlyA-like"/>
</dbReference>
<dbReference type="InterPro" id="IPR036390">
    <property type="entry name" value="WH_DNA-bd_sf"/>
</dbReference>
<dbReference type="RefSeq" id="WP_142491795.1">
    <property type="nucleotide sequence ID" value="NZ_FXTO01000002.1"/>
</dbReference>
<evidence type="ECO:0000313" key="2">
    <source>
        <dbReference type="EMBL" id="SMO40890.1"/>
    </source>
</evidence>
<evidence type="ECO:0000313" key="3">
    <source>
        <dbReference type="Proteomes" id="UP000316030"/>
    </source>
</evidence>
<dbReference type="PRINTS" id="PR00598">
    <property type="entry name" value="HTHMARR"/>
</dbReference>
<dbReference type="PANTHER" id="PTHR33164">
    <property type="entry name" value="TRANSCRIPTIONAL REGULATOR, MARR FAMILY"/>
    <property type="match status" value="1"/>
</dbReference>
<keyword evidence="3" id="KW-1185">Reference proteome</keyword>
<dbReference type="Pfam" id="PF12802">
    <property type="entry name" value="MarR_2"/>
    <property type="match status" value="1"/>
</dbReference>
<dbReference type="InterPro" id="IPR000835">
    <property type="entry name" value="HTH_MarR-typ"/>
</dbReference>
<protein>
    <submittedName>
        <fullName evidence="2">DNA-binding transcriptional regulator, MarR family</fullName>
    </submittedName>
</protein>
<dbReference type="PANTHER" id="PTHR33164:SF43">
    <property type="entry name" value="HTH-TYPE TRANSCRIPTIONAL REPRESSOR YETL"/>
    <property type="match status" value="1"/>
</dbReference>
<proteinExistence type="predicted"/>
<dbReference type="SMART" id="SM00347">
    <property type="entry name" value="HTH_MARR"/>
    <property type="match status" value="1"/>
</dbReference>
<reference evidence="2 3" key="1">
    <citation type="submission" date="2017-05" db="EMBL/GenBank/DDBJ databases">
        <authorList>
            <person name="Varghese N."/>
            <person name="Submissions S."/>
        </authorList>
    </citation>
    <scope>NUCLEOTIDE SEQUENCE [LARGE SCALE GENOMIC DNA]</scope>
    <source>
        <strain evidence="2 3">DSM 29506</strain>
    </source>
</reference>
<dbReference type="GO" id="GO:0006950">
    <property type="term" value="P:response to stress"/>
    <property type="evidence" value="ECO:0007669"/>
    <property type="project" value="TreeGrafter"/>
</dbReference>
<dbReference type="Gene3D" id="1.10.10.10">
    <property type="entry name" value="Winged helix-like DNA-binding domain superfamily/Winged helix DNA-binding domain"/>
    <property type="match status" value="1"/>
</dbReference>
<dbReference type="SUPFAM" id="SSF46785">
    <property type="entry name" value="Winged helix' DNA-binding domain"/>
    <property type="match status" value="1"/>
</dbReference>
<dbReference type="EMBL" id="FXTO01000002">
    <property type="protein sequence ID" value="SMO40890.1"/>
    <property type="molecule type" value="Genomic_DNA"/>
</dbReference>
<accession>A0A521B290</accession>
<keyword evidence="2" id="KW-0238">DNA-binding</keyword>
<dbReference type="PROSITE" id="PS50995">
    <property type="entry name" value="HTH_MARR_2"/>
    <property type="match status" value="1"/>
</dbReference>
<dbReference type="InterPro" id="IPR036388">
    <property type="entry name" value="WH-like_DNA-bd_sf"/>
</dbReference>
<dbReference type="OrthoDB" id="8906692at2"/>
<organism evidence="2 3">
    <name type="scientific">Thalassovita litoralis</name>
    <dbReference type="NCBI Taxonomy" id="1010611"/>
    <lineage>
        <taxon>Bacteria</taxon>
        <taxon>Pseudomonadati</taxon>
        <taxon>Pseudomonadota</taxon>
        <taxon>Alphaproteobacteria</taxon>
        <taxon>Rhodobacterales</taxon>
        <taxon>Roseobacteraceae</taxon>
        <taxon>Thalassovita</taxon>
    </lineage>
</organism>
<dbReference type="GO" id="GO:0003700">
    <property type="term" value="F:DNA-binding transcription factor activity"/>
    <property type="evidence" value="ECO:0007669"/>
    <property type="project" value="InterPro"/>
</dbReference>